<evidence type="ECO:0000256" key="5">
    <source>
        <dbReference type="ARBA" id="ARBA00022827"/>
    </source>
</evidence>
<reference evidence="10" key="2">
    <citation type="submission" date="2012-01" db="EMBL/GenBank/DDBJ databases">
        <title>Noncontiguous Finished sequence of chromosome of Saccharomonospora glauca K62.</title>
        <authorList>
            <consortium name="US DOE Joint Genome Institute"/>
            <person name="Lucas S."/>
            <person name="Han J."/>
            <person name="Lapidus A."/>
            <person name="Cheng J.-F."/>
            <person name="Goodwin L."/>
            <person name="Pitluck S."/>
            <person name="Peters L."/>
            <person name="Mikhailova N."/>
            <person name="Held B."/>
            <person name="Detter J.C."/>
            <person name="Han C."/>
            <person name="Tapia R."/>
            <person name="Land M."/>
            <person name="Hauser L."/>
            <person name="Kyrpides N."/>
            <person name="Ivanova N."/>
            <person name="Pagani I."/>
            <person name="Brambilla E.-M."/>
            <person name="Klenk H.-P."/>
            <person name="Woyke T."/>
        </authorList>
    </citation>
    <scope>NUCLEOTIDE SEQUENCE [LARGE SCALE GENOMIC DNA]</scope>
    <source>
        <strain evidence="10">K62</strain>
    </source>
</reference>
<dbReference type="PANTHER" id="PTHR45754">
    <property type="entry name" value="METHYLENETETRAHYDROFOLATE REDUCTASE"/>
    <property type="match status" value="1"/>
</dbReference>
<organism evidence="9 10">
    <name type="scientific">Saccharomonospora glauca K62</name>
    <dbReference type="NCBI Taxonomy" id="928724"/>
    <lineage>
        <taxon>Bacteria</taxon>
        <taxon>Bacillati</taxon>
        <taxon>Actinomycetota</taxon>
        <taxon>Actinomycetes</taxon>
        <taxon>Pseudonocardiales</taxon>
        <taxon>Pseudonocardiaceae</taxon>
        <taxon>Saccharomonospora</taxon>
    </lineage>
</organism>
<dbReference type="RefSeq" id="WP_005462749.1">
    <property type="nucleotide sequence ID" value="NZ_CM001484.1"/>
</dbReference>
<dbReference type="Pfam" id="PF02219">
    <property type="entry name" value="MTHFR"/>
    <property type="match status" value="1"/>
</dbReference>
<dbReference type="Gene3D" id="3.20.20.220">
    <property type="match status" value="1"/>
</dbReference>
<dbReference type="GO" id="GO:0106312">
    <property type="term" value="F:methylenetetrahydrofolate reductase (NADH) activity"/>
    <property type="evidence" value="ECO:0007669"/>
    <property type="project" value="UniProtKB-EC"/>
</dbReference>
<dbReference type="OrthoDB" id="9812555at2"/>
<dbReference type="EMBL" id="CM001484">
    <property type="protein sequence ID" value="EIE98223.1"/>
    <property type="molecule type" value="Genomic_DNA"/>
</dbReference>
<evidence type="ECO:0000256" key="4">
    <source>
        <dbReference type="ARBA" id="ARBA00022630"/>
    </source>
</evidence>
<comment type="catalytic activity">
    <reaction evidence="7">
        <text>(6S)-5-methyl-5,6,7,8-tetrahydrofolate + NAD(+) = (6R)-5,10-methylene-5,6,7,8-tetrahydrofolate + NADH + H(+)</text>
        <dbReference type="Rhea" id="RHEA:19821"/>
        <dbReference type="ChEBI" id="CHEBI:15378"/>
        <dbReference type="ChEBI" id="CHEBI:15636"/>
        <dbReference type="ChEBI" id="CHEBI:18608"/>
        <dbReference type="ChEBI" id="CHEBI:57540"/>
        <dbReference type="ChEBI" id="CHEBI:57945"/>
        <dbReference type="EC" id="1.5.1.54"/>
    </reaction>
    <physiologicalReaction direction="right-to-left" evidence="7">
        <dbReference type="Rhea" id="RHEA:19823"/>
    </physiologicalReaction>
</comment>
<name>I1CZU9_9PSEU</name>
<keyword evidence="5 8" id="KW-0274">FAD</keyword>
<keyword evidence="4 8" id="KW-0285">Flavoprotein</keyword>
<evidence type="ECO:0000256" key="7">
    <source>
        <dbReference type="ARBA" id="ARBA00048628"/>
    </source>
</evidence>
<dbReference type="GO" id="GO:0005829">
    <property type="term" value="C:cytosol"/>
    <property type="evidence" value="ECO:0007669"/>
    <property type="project" value="TreeGrafter"/>
</dbReference>
<gene>
    <name evidence="9" type="ORF">SacglDRAFT_01293</name>
</gene>
<keyword evidence="10" id="KW-1185">Reference proteome</keyword>
<sequence length="287" mass="30868">MTSHPETTGHRCRGLADLVASMSYEVLPFASTEERVLAEVPTSVPLSITVTEARGLDVTLDLAERLVRHGYHATPHLAARQFVDQRHLAEVIDRLRSAGVRSVFVIGGDAPEPAGRFADAGALLRTMRELDHPFDEVGIGGYPEGHAAIPRAALDHAFAVKAPLATRVVTQICFDARTTVGWAATVAASGVDLAVHIGIPGPVHRRKLARISAGLGLGPSARFLRKQQSLFWRLFLPGGYRPTSLARDLGAALPAGNVAGLHVFTFNELGETERWRRRLLATTSGTS</sequence>
<evidence type="ECO:0000256" key="6">
    <source>
        <dbReference type="ARBA" id="ARBA00023002"/>
    </source>
</evidence>
<evidence type="ECO:0000313" key="10">
    <source>
        <dbReference type="Proteomes" id="UP000005087"/>
    </source>
</evidence>
<comment type="similarity">
    <text evidence="3 8">Belongs to the methylenetetrahydrofolate reductase family.</text>
</comment>
<dbReference type="InterPro" id="IPR003171">
    <property type="entry name" value="Mehydrof_redctse-like"/>
</dbReference>
<evidence type="ECO:0000313" key="9">
    <source>
        <dbReference type="EMBL" id="EIE98223.1"/>
    </source>
</evidence>
<evidence type="ECO:0000256" key="1">
    <source>
        <dbReference type="ARBA" id="ARBA00001974"/>
    </source>
</evidence>
<protein>
    <recommendedName>
        <fullName evidence="8">Methylenetetrahydrofolate reductase</fullName>
    </recommendedName>
</protein>
<dbReference type="UniPathway" id="UPA00193"/>
<dbReference type="GO" id="GO:0009086">
    <property type="term" value="P:methionine biosynthetic process"/>
    <property type="evidence" value="ECO:0007669"/>
    <property type="project" value="TreeGrafter"/>
</dbReference>
<evidence type="ECO:0000256" key="2">
    <source>
        <dbReference type="ARBA" id="ARBA00004777"/>
    </source>
</evidence>
<comment type="cofactor">
    <cofactor evidence="1 8">
        <name>FAD</name>
        <dbReference type="ChEBI" id="CHEBI:57692"/>
    </cofactor>
</comment>
<dbReference type="HOGENOM" id="CLU_081788_0_0_11"/>
<dbReference type="GO" id="GO:0035999">
    <property type="term" value="P:tetrahydrofolate interconversion"/>
    <property type="evidence" value="ECO:0007669"/>
    <property type="project" value="UniProtKB-UniPathway"/>
</dbReference>
<proteinExistence type="inferred from homology"/>
<evidence type="ECO:0000256" key="3">
    <source>
        <dbReference type="ARBA" id="ARBA00006743"/>
    </source>
</evidence>
<dbReference type="AlphaFoldDB" id="I1CZU9"/>
<dbReference type="GO" id="GO:0071949">
    <property type="term" value="F:FAD binding"/>
    <property type="evidence" value="ECO:0007669"/>
    <property type="project" value="TreeGrafter"/>
</dbReference>
<comment type="pathway">
    <text evidence="2 8">One-carbon metabolism; tetrahydrofolate interconversion.</text>
</comment>
<dbReference type="STRING" id="928724.SacglDRAFT_01293"/>
<dbReference type="SUPFAM" id="SSF51730">
    <property type="entry name" value="FAD-linked oxidoreductase"/>
    <property type="match status" value="1"/>
</dbReference>
<evidence type="ECO:0000256" key="8">
    <source>
        <dbReference type="RuleBase" id="RU003862"/>
    </source>
</evidence>
<accession>I1CZU9</accession>
<dbReference type="PANTHER" id="PTHR45754:SF3">
    <property type="entry name" value="METHYLENETETRAHYDROFOLATE REDUCTASE (NADPH)"/>
    <property type="match status" value="1"/>
</dbReference>
<reference evidence="9 10" key="1">
    <citation type="submission" date="2011-09" db="EMBL/GenBank/DDBJ databases">
        <authorList>
            <consortium name="US DOE Joint Genome Institute (JGI-PGF)"/>
            <person name="Lucas S."/>
            <person name="Han J."/>
            <person name="Lapidus A."/>
            <person name="Cheng J.-F."/>
            <person name="Goodwin L."/>
            <person name="Pitluck S."/>
            <person name="Peters L."/>
            <person name="Land M.L."/>
            <person name="Hauser L."/>
            <person name="Brambilla E."/>
            <person name="Klenk H.-P."/>
            <person name="Woyke T.J."/>
        </authorList>
    </citation>
    <scope>NUCLEOTIDE SEQUENCE [LARGE SCALE GENOMIC DNA]</scope>
    <source>
        <strain evidence="9 10">K62</strain>
    </source>
</reference>
<dbReference type="Proteomes" id="UP000005087">
    <property type="component" value="Chromosome"/>
</dbReference>
<dbReference type="eggNOG" id="COG0685">
    <property type="taxonomic scope" value="Bacteria"/>
</dbReference>
<keyword evidence="6 8" id="KW-0560">Oxidoreductase</keyword>
<dbReference type="InterPro" id="IPR029041">
    <property type="entry name" value="FAD-linked_oxidoreductase-like"/>
</dbReference>